<dbReference type="STRING" id="572036.SAMN05661099_0654"/>
<evidence type="ECO:0000313" key="1">
    <source>
        <dbReference type="EMBL" id="SKB33559.1"/>
    </source>
</evidence>
<reference evidence="2" key="1">
    <citation type="submission" date="2017-02" db="EMBL/GenBank/DDBJ databases">
        <authorList>
            <person name="Varghese N."/>
            <person name="Submissions S."/>
        </authorList>
    </citation>
    <scope>NUCLEOTIDE SEQUENCE [LARGE SCALE GENOMIC DNA]</scope>
    <source>
        <strain evidence="2">DSM 22385</strain>
    </source>
</reference>
<protein>
    <submittedName>
        <fullName evidence="1">Uncharacterized protein</fullName>
    </submittedName>
</protein>
<evidence type="ECO:0000313" key="2">
    <source>
        <dbReference type="Proteomes" id="UP000189981"/>
    </source>
</evidence>
<keyword evidence="2" id="KW-1185">Reference proteome</keyword>
<dbReference type="Gene3D" id="3.40.50.20">
    <property type="match status" value="1"/>
</dbReference>
<gene>
    <name evidence="1" type="ORF">SAMN05661099_0654</name>
</gene>
<proteinExistence type="predicted"/>
<sequence length="178" mass="19748">MPVLITAGLSPESYRLERILGEARTEKRETRSGERDAQPVVFADVSELPQLPGKTSLVIPHYDSPSFVHETLKACLDLGITKVYPLRIGEIRELAKARDLFDEYQIRLMIPSNEWLDKKANKVAQKAGEISVLDGGMLVAGVAVGNDMQLKNETGVFSRATKEQKTEYSLYLVNDAGI</sequence>
<organism evidence="1 2">
    <name type="scientific">Daejeonella lutea</name>
    <dbReference type="NCBI Taxonomy" id="572036"/>
    <lineage>
        <taxon>Bacteria</taxon>
        <taxon>Pseudomonadati</taxon>
        <taxon>Bacteroidota</taxon>
        <taxon>Sphingobacteriia</taxon>
        <taxon>Sphingobacteriales</taxon>
        <taxon>Sphingobacteriaceae</taxon>
        <taxon>Daejeonella</taxon>
    </lineage>
</organism>
<dbReference type="RefSeq" id="WP_079701216.1">
    <property type="nucleotide sequence ID" value="NZ_FUYR01000001.1"/>
</dbReference>
<accession>A0A1T5AFF7</accession>
<dbReference type="EMBL" id="FUYR01000001">
    <property type="protein sequence ID" value="SKB33559.1"/>
    <property type="molecule type" value="Genomic_DNA"/>
</dbReference>
<name>A0A1T5AFF7_9SPHI</name>
<dbReference type="Proteomes" id="UP000189981">
    <property type="component" value="Unassembled WGS sequence"/>
</dbReference>
<dbReference type="AlphaFoldDB" id="A0A1T5AFF7"/>
<dbReference type="OrthoDB" id="707775at2"/>